<dbReference type="InterPro" id="IPR000847">
    <property type="entry name" value="LysR_HTH_N"/>
</dbReference>
<dbReference type="GO" id="GO:0003677">
    <property type="term" value="F:DNA binding"/>
    <property type="evidence" value="ECO:0007669"/>
    <property type="project" value="UniProtKB-KW"/>
</dbReference>
<evidence type="ECO:0000259" key="5">
    <source>
        <dbReference type="PROSITE" id="PS50931"/>
    </source>
</evidence>
<dbReference type="InterPro" id="IPR005119">
    <property type="entry name" value="LysR_subst-bd"/>
</dbReference>
<name>A0A414PWL7_FUSMR</name>
<dbReference type="Pfam" id="PF00126">
    <property type="entry name" value="HTH_1"/>
    <property type="match status" value="1"/>
</dbReference>
<dbReference type="GO" id="GO:0005829">
    <property type="term" value="C:cytosol"/>
    <property type="evidence" value="ECO:0007669"/>
    <property type="project" value="TreeGrafter"/>
</dbReference>
<accession>A0A414PWL7</accession>
<evidence type="ECO:0000313" key="7">
    <source>
        <dbReference type="Proteomes" id="UP000284676"/>
    </source>
</evidence>
<gene>
    <name evidence="6" type="ORF">DW663_05550</name>
</gene>
<dbReference type="PANTHER" id="PTHR30419:SF8">
    <property type="entry name" value="NITROGEN ASSIMILATION TRANSCRIPTIONAL ACTIVATOR-RELATED"/>
    <property type="match status" value="1"/>
</dbReference>
<dbReference type="Pfam" id="PF03466">
    <property type="entry name" value="LysR_substrate"/>
    <property type="match status" value="1"/>
</dbReference>
<feature type="domain" description="HTH lysR-type" evidence="5">
    <location>
        <begin position="1"/>
        <end position="58"/>
    </location>
</feature>
<dbReference type="PANTHER" id="PTHR30419">
    <property type="entry name" value="HTH-TYPE TRANSCRIPTIONAL REGULATOR YBHD"/>
    <property type="match status" value="1"/>
</dbReference>
<sequence>MNIKSLNYFIEVAKEKSFTNASKNLFVCQSALSKAIKTFENELDITLIDRTSKHFKLTPEGQLLYENGVIALKVINEQLEMLLDSVSIEKGKIKVGVPPVISTIYFTSIIKSFKDNFHSINLQIIEAGANTVKDKVHNGEIDIGVVILPFSSDEFNITPIFSADVVVVANKSHPFASREEVSLLEIKDEPLISLNETYMLYDRIKIRCNEAGFEPNIICTSSQWDFIAEMVALNQGISILPKPILSKFHSKNIKAIHIKEGFPWNIAFIVRKDKYVSKAIKLFIEFTKNFEL</sequence>
<dbReference type="InterPro" id="IPR036388">
    <property type="entry name" value="WH-like_DNA-bd_sf"/>
</dbReference>
<organism evidence="6 7">
    <name type="scientific">Fusobacterium mortiferum</name>
    <dbReference type="NCBI Taxonomy" id="850"/>
    <lineage>
        <taxon>Bacteria</taxon>
        <taxon>Fusobacteriati</taxon>
        <taxon>Fusobacteriota</taxon>
        <taxon>Fusobacteriia</taxon>
        <taxon>Fusobacteriales</taxon>
        <taxon>Fusobacteriaceae</taxon>
        <taxon>Fusobacterium</taxon>
    </lineage>
</organism>
<dbReference type="AlphaFoldDB" id="A0A414PWL7"/>
<evidence type="ECO:0000256" key="1">
    <source>
        <dbReference type="ARBA" id="ARBA00009437"/>
    </source>
</evidence>
<dbReference type="InterPro" id="IPR036390">
    <property type="entry name" value="WH_DNA-bd_sf"/>
</dbReference>
<dbReference type="Gene3D" id="3.40.190.290">
    <property type="match status" value="1"/>
</dbReference>
<dbReference type="GeneID" id="62763214"/>
<evidence type="ECO:0000256" key="2">
    <source>
        <dbReference type="ARBA" id="ARBA00023015"/>
    </source>
</evidence>
<evidence type="ECO:0000256" key="4">
    <source>
        <dbReference type="ARBA" id="ARBA00023163"/>
    </source>
</evidence>
<comment type="caution">
    <text evidence="6">The sequence shown here is derived from an EMBL/GenBank/DDBJ whole genome shotgun (WGS) entry which is preliminary data.</text>
</comment>
<comment type="similarity">
    <text evidence="1">Belongs to the LysR transcriptional regulatory family.</text>
</comment>
<reference evidence="6 7" key="1">
    <citation type="submission" date="2018-08" db="EMBL/GenBank/DDBJ databases">
        <title>A genome reference for cultivated species of the human gut microbiota.</title>
        <authorList>
            <person name="Zou Y."/>
            <person name="Xue W."/>
            <person name="Luo G."/>
        </authorList>
    </citation>
    <scope>NUCLEOTIDE SEQUENCE [LARGE SCALE GENOMIC DNA]</scope>
    <source>
        <strain evidence="6 7">AM25-1</strain>
    </source>
</reference>
<dbReference type="RefSeq" id="WP_005884326.1">
    <property type="nucleotide sequence ID" value="NZ_CABMMQ010000001.1"/>
</dbReference>
<keyword evidence="2" id="KW-0805">Transcription regulation</keyword>
<evidence type="ECO:0000313" key="6">
    <source>
        <dbReference type="EMBL" id="RHF72987.1"/>
    </source>
</evidence>
<dbReference type="Proteomes" id="UP000284676">
    <property type="component" value="Unassembled WGS sequence"/>
</dbReference>
<dbReference type="SUPFAM" id="SSF46785">
    <property type="entry name" value="Winged helix' DNA-binding domain"/>
    <property type="match status" value="1"/>
</dbReference>
<evidence type="ECO:0000256" key="3">
    <source>
        <dbReference type="ARBA" id="ARBA00023125"/>
    </source>
</evidence>
<dbReference type="GO" id="GO:0003700">
    <property type="term" value="F:DNA-binding transcription factor activity"/>
    <property type="evidence" value="ECO:0007669"/>
    <property type="project" value="InterPro"/>
</dbReference>
<dbReference type="InterPro" id="IPR050950">
    <property type="entry name" value="HTH-type_LysR_regulators"/>
</dbReference>
<protein>
    <submittedName>
        <fullName evidence="6">LysR family transcriptional regulator</fullName>
    </submittedName>
</protein>
<dbReference type="EMBL" id="QRHL01000006">
    <property type="protein sequence ID" value="RHF72987.1"/>
    <property type="molecule type" value="Genomic_DNA"/>
</dbReference>
<dbReference type="FunFam" id="1.10.10.10:FF:000001">
    <property type="entry name" value="LysR family transcriptional regulator"/>
    <property type="match status" value="1"/>
</dbReference>
<dbReference type="Gene3D" id="1.10.10.10">
    <property type="entry name" value="Winged helix-like DNA-binding domain superfamily/Winged helix DNA-binding domain"/>
    <property type="match status" value="1"/>
</dbReference>
<keyword evidence="4" id="KW-0804">Transcription</keyword>
<dbReference type="PROSITE" id="PS50931">
    <property type="entry name" value="HTH_LYSR"/>
    <property type="match status" value="1"/>
</dbReference>
<keyword evidence="3" id="KW-0238">DNA-binding</keyword>
<dbReference type="SUPFAM" id="SSF53850">
    <property type="entry name" value="Periplasmic binding protein-like II"/>
    <property type="match status" value="1"/>
</dbReference>
<proteinExistence type="inferred from homology"/>